<evidence type="ECO:0000313" key="9">
    <source>
        <dbReference type="Proteomes" id="UP000002366"/>
    </source>
</evidence>
<evidence type="ECO:0000256" key="2">
    <source>
        <dbReference type="ARBA" id="ARBA00022475"/>
    </source>
</evidence>
<keyword evidence="5 6" id="KW-0472">Membrane</keyword>
<name>D5EFI7_AMICL</name>
<organism evidence="8 9">
    <name type="scientific">Aminobacterium colombiense (strain DSM 12261 / ALA-1)</name>
    <dbReference type="NCBI Taxonomy" id="572547"/>
    <lineage>
        <taxon>Bacteria</taxon>
        <taxon>Thermotogati</taxon>
        <taxon>Synergistota</taxon>
        <taxon>Synergistia</taxon>
        <taxon>Synergistales</taxon>
        <taxon>Aminobacteriaceae</taxon>
        <taxon>Aminobacterium</taxon>
    </lineage>
</organism>
<dbReference type="STRING" id="572547.Amico_1197"/>
<dbReference type="HOGENOM" id="CLU_056917_0_1_0"/>
<keyword evidence="9" id="KW-1185">Reference proteome</keyword>
<dbReference type="EMBL" id="CP001997">
    <property type="protein sequence ID" value="ADE57319.1"/>
    <property type="molecule type" value="Genomic_DNA"/>
</dbReference>
<evidence type="ECO:0000256" key="6">
    <source>
        <dbReference type="SAM" id="Phobius"/>
    </source>
</evidence>
<protein>
    <submittedName>
        <fullName evidence="8">Type II secretion system F domain protein</fullName>
    </submittedName>
</protein>
<dbReference type="KEGG" id="aco:Amico_1197"/>
<dbReference type="GO" id="GO:0005886">
    <property type="term" value="C:plasma membrane"/>
    <property type="evidence" value="ECO:0007669"/>
    <property type="project" value="UniProtKB-SubCell"/>
</dbReference>
<feature type="transmembrane region" description="Helical" evidence="6">
    <location>
        <begin position="94"/>
        <end position="114"/>
    </location>
</feature>
<dbReference type="PANTHER" id="PTHR35007">
    <property type="entry name" value="INTEGRAL MEMBRANE PROTEIN-RELATED"/>
    <property type="match status" value="1"/>
</dbReference>
<accession>D5EFI7</accession>
<feature type="transmembrane region" description="Helical" evidence="6">
    <location>
        <begin position="6"/>
        <end position="24"/>
    </location>
</feature>
<keyword evidence="4 6" id="KW-1133">Transmembrane helix</keyword>
<evidence type="ECO:0000256" key="4">
    <source>
        <dbReference type="ARBA" id="ARBA00022989"/>
    </source>
</evidence>
<dbReference type="OrthoDB" id="9810662at2"/>
<evidence type="ECO:0000256" key="3">
    <source>
        <dbReference type="ARBA" id="ARBA00022692"/>
    </source>
</evidence>
<feature type="domain" description="Type II secretion system protein GspF" evidence="7">
    <location>
        <begin position="158"/>
        <end position="282"/>
    </location>
</feature>
<dbReference type="eggNOG" id="COG2064">
    <property type="taxonomic scope" value="Bacteria"/>
</dbReference>
<keyword evidence="2" id="KW-1003">Cell membrane</keyword>
<gene>
    <name evidence="8" type="ordered locus">Amico_1197</name>
</gene>
<evidence type="ECO:0000259" key="7">
    <source>
        <dbReference type="Pfam" id="PF00482"/>
    </source>
</evidence>
<reference evidence="8 9" key="1">
    <citation type="journal article" date="2010" name="Stand. Genomic Sci.">
        <title>Complete genome sequence of Aminobacterium colombiense type strain (ALA-1).</title>
        <authorList>
            <person name="Chertkov O."/>
            <person name="Sikorski J."/>
            <person name="Brambilla E."/>
            <person name="Lapidus A."/>
            <person name="Copeland A."/>
            <person name="Glavina Del Rio T."/>
            <person name="Nolan M."/>
            <person name="Lucas S."/>
            <person name="Tice H."/>
            <person name="Cheng J.F."/>
            <person name="Han C."/>
            <person name="Detter J.C."/>
            <person name="Bruce D."/>
            <person name="Tapia R."/>
            <person name="Goodwin L."/>
            <person name="Pitluck S."/>
            <person name="Liolios K."/>
            <person name="Ivanova N."/>
            <person name="Mavromatis K."/>
            <person name="Ovchinnikova G."/>
            <person name="Pati A."/>
            <person name="Chen A."/>
            <person name="Palaniappan K."/>
            <person name="Land M."/>
            <person name="Hauser L."/>
            <person name="Chang Y.J."/>
            <person name="Jeffries C.D."/>
            <person name="Spring S."/>
            <person name="Rohde M."/>
            <person name="Goker M."/>
            <person name="Bristow J."/>
            <person name="Eisen J.A."/>
            <person name="Markowitz V."/>
            <person name="Hugenholtz P."/>
            <person name="Kyrpides N.C."/>
            <person name="Klenk H.P."/>
        </authorList>
    </citation>
    <scope>NUCLEOTIDE SEQUENCE [LARGE SCALE GENOMIC DNA]</scope>
    <source>
        <strain evidence="9">DSM 12261 / ALA-1</strain>
    </source>
</reference>
<feature type="transmembrane region" description="Helical" evidence="6">
    <location>
        <begin position="265"/>
        <end position="287"/>
    </location>
</feature>
<dbReference type="AlphaFoldDB" id="D5EFI7"/>
<dbReference type="PANTHER" id="PTHR35007:SF2">
    <property type="entry name" value="PILUS ASSEMBLE PROTEIN"/>
    <property type="match status" value="1"/>
</dbReference>
<evidence type="ECO:0000256" key="1">
    <source>
        <dbReference type="ARBA" id="ARBA00004651"/>
    </source>
</evidence>
<sequence>MDLLVIVFIVMVIVLGVFLILNVISPEKEDSFDRALRFAEEWDDETASFRERVVDPLRAKISRIGRFFFPQEAIARMDRYCLLAGRPRGLRGEVLAGLKVSFALILAMVSFFLIPDPFRISGAIILGALGYMIPGLWITNKGKQRQVEARNQLPDVMDLMVVSVEAGLGLDAAMSRVADRLRGPMGENFARALHEISLGESRQAAFRGIMERLPIEEVRHFIASLIQAEELGVAVSEVLRSQAGTLKRLRRLKAEEHARKAPIKILFPMILFIFPSLFVVILGPAFLSIMETLAKK</sequence>
<evidence type="ECO:0000313" key="8">
    <source>
        <dbReference type="EMBL" id="ADE57319.1"/>
    </source>
</evidence>
<dbReference type="RefSeq" id="WP_013048582.1">
    <property type="nucleotide sequence ID" value="NC_014011.1"/>
</dbReference>
<evidence type="ECO:0000256" key="5">
    <source>
        <dbReference type="ARBA" id="ARBA00023136"/>
    </source>
</evidence>
<dbReference type="Pfam" id="PF00482">
    <property type="entry name" value="T2SSF"/>
    <property type="match status" value="1"/>
</dbReference>
<proteinExistence type="predicted"/>
<feature type="transmembrane region" description="Helical" evidence="6">
    <location>
        <begin position="120"/>
        <end position="138"/>
    </location>
</feature>
<dbReference type="InterPro" id="IPR018076">
    <property type="entry name" value="T2SS_GspF_dom"/>
</dbReference>
<comment type="subcellular location">
    <subcellularLocation>
        <location evidence="1">Cell membrane</location>
        <topology evidence="1">Multi-pass membrane protein</topology>
    </subcellularLocation>
</comment>
<keyword evidence="3 6" id="KW-0812">Transmembrane</keyword>
<dbReference type="Proteomes" id="UP000002366">
    <property type="component" value="Chromosome"/>
</dbReference>